<keyword evidence="2" id="KW-0433">Leucine-rich repeat</keyword>
<dbReference type="InterPro" id="IPR016024">
    <property type="entry name" value="ARM-type_fold"/>
</dbReference>
<evidence type="ECO:0000259" key="7">
    <source>
        <dbReference type="Pfam" id="PF22964"/>
    </source>
</evidence>
<keyword evidence="3" id="KW-0677">Repeat</keyword>
<evidence type="ECO:0000259" key="8">
    <source>
        <dbReference type="Pfam" id="PF25013"/>
    </source>
</evidence>
<comment type="similarity">
    <text evidence="1">Belongs to the zyg-11 family.</text>
</comment>
<feature type="domain" description="Protein zer-1 homolog-like C-terminal" evidence="7">
    <location>
        <begin position="326"/>
        <end position="672"/>
    </location>
</feature>
<organism evidence="9 10">
    <name type="scientific">Cyprinodon variegatus</name>
    <name type="common">Sheepshead minnow</name>
    <dbReference type="NCBI Taxonomy" id="28743"/>
    <lineage>
        <taxon>Eukaryota</taxon>
        <taxon>Metazoa</taxon>
        <taxon>Chordata</taxon>
        <taxon>Craniata</taxon>
        <taxon>Vertebrata</taxon>
        <taxon>Euteleostomi</taxon>
        <taxon>Actinopterygii</taxon>
        <taxon>Neopterygii</taxon>
        <taxon>Teleostei</taxon>
        <taxon>Neoteleostei</taxon>
        <taxon>Acanthomorphata</taxon>
        <taxon>Ovalentaria</taxon>
        <taxon>Atherinomorphae</taxon>
        <taxon>Cyprinodontiformes</taxon>
        <taxon>Cyprinodontidae</taxon>
        <taxon>Cyprinodon</taxon>
    </lineage>
</organism>
<dbReference type="GeneTree" id="ENSGT00530000063187"/>
<evidence type="ECO:0000313" key="9">
    <source>
        <dbReference type="Ensembl" id="ENSCVAP00000019249.1"/>
    </source>
</evidence>
<keyword evidence="10" id="KW-1185">Reference proteome</keyword>
<evidence type="ECO:0000256" key="5">
    <source>
        <dbReference type="ARBA" id="ARBA00067612"/>
    </source>
</evidence>
<dbReference type="InterPro" id="IPR056845">
    <property type="entry name" value="LRR_Zer-1"/>
</dbReference>
<evidence type="ECO:0000256" key="1">
    <source>
        <dbReference type="ARBA" id="ARBA00009420"/>
    </source>
</evidence>
<dbReference type="AlphaFoldDB" id="A0A3Q2DKP4"/>
<protein>
    <recommendedName>
        <fullName evidence="5">Protein zer-1 homolog</fullName>
    </recommendedName>
    <alternativeName>
        <fullName evidence="6">Zyg-11 homolog B-like protein</fullName>
    </alternativeName>
</protein>
<name>A0A3Q2DKP4_CYPVA</name>
<dbReference type="PANTHER" id="PTHR12904">
    <property type="match status" value="1"/>
</dbReference>
<dbReference type="InterPro" id="IPR051341">
    <property type="entry name" value="Zyg-11_UBL_adapter"/>
</dbReference>
<proteinExistence type="inferred from homology"/>
<dbReference type="Ensembl" id="ENSCVAT00000028381.1">
    <property type="protein sequence ID" value="ENSCVAP00000019249.1"/>
    <property type="gene ID" value="ENSCVAG00000022618.1"/>
</dbReference>
<accession>A0A3Q2DKP4</accession>
<dbReference type="SUPFAM" id="SSF52047">
    <property type="entry name" value="RNI-like"/>
    <property type="match status" value="1"/>
</dbReference>
<dbReference type="FunFam" id="1.25.10.10:FF:000111">
    <property type="entry name" value="Protein zer-1 homolog"/>
    <property type="match status" value="1"/>
</dbReference>
<reference evidence="9" key="2">
    <citation type="submission" date="2025-09" db="UniProtKB">
        <authorList>
            <consortium name="Ensembl"/>
        </authorList>
    </citation>
    <scope>IDENTIFICATION</scope>
</reference>
<dbReference type="Pfam" id="PF22964">
    <property type="entry name" value="ZER1-like_2nd"/>
    <property type="match status" value="1"/>
</dbReference>
<dbReference type="SUPFAM" id="SSF48371">
    <property type="entry name" value="ARM repeat"/>
    <property type="match status" value="1"/>
</dbReference>
<sequence length="673" mass="77125">TGEEGGGMGHLELINCIFVYIFQDLIELHLPYCDSLSSRSLMTLTSFRETLVSLCLFRCKNIFYRKGGPTLACPEDSEDEDEDGRASRQNLETDFSFHGFNRLRLLNLGSLPADVKVENLLKPLKSITSLDLSEVHLQGTAFLTQWRDRLASLVLYNVDLSEELVGTVLELVNLRHLDISRESRRNTKFKMTKEVLTVIVKRLVNLVSLDISGHIMLDNCTVPHFEEALGRPSTEPCKSSLYPFQELKRPLQFLGLYDTTLCNVTHIPAYKVTGSKNEEQVLNAIEAYTEFRPELAHRAINQLFDIARIQHCSQLLRALQLVIAALKCHKYDKSIQVTGSAALFYLTNTEYRSDQSVRLRREVIQVVLNGMEQYQEVTVQRNCCLTLCNFSIPEELEFQYSRVNQLLLKILEPARQDESIQRIAVHLCNALVCQVDNHHKEAVGKMGFVKTMLNLIQKKLHDRTCDQVMEFSWSALWNITDETPDNCQMFLNWRGMSLFLECLGEFPDKQELHRNMLGLLGNVAEVKSLRPQLLTPQFITVFSYLLESKADGIEVSYNACGVLSHIMFDGPEVWAMEEPKRDAVMDRMWKAIQSWDVSSRRNINYRSFEPILRLLPQGIAPVSQHWATWALFNLVSVYRDKYCPLLIKEGGVSLLEKVLELESSKPETKEMAR</sequence>
<dbReference type="PANTHER" id="PTHR12904:SF23">
    <property type="entry name" value="PROTEIN ZER-1 HOMOLOG"/>
    <property type="match status" value="1"/>
</dbReference>
<evidence type="ECO:0000256" key="3">
    <source>
        <dbReference type="ARBA" id="ARBA00022737"/>
    </source>
</evidence>
<dbReference type="InterPro" id="IPR011989">
    <property type="entry name" value="ARM-like"/>
</dbReference>
<feature type="domain" description="Zer-1-like leucine-rich repeats region" evidence="8">
    <location>
        <begin position="119"/>
        <end position="259"/>
    </location>
</feature>
<dbReference type="InterPro" id="IPR000225">
    <property type="entry name" value="Armadillo"/>
</dbReference>
<evidence type="ECO:0000256" key="6">
    <source>
        <dbReference type="ARBA" id="ARBA00081214"/>
    </source>
</evidence>
<dbReference type="Gene3D" id="3.80.10.10">
    <property type="entry name" value="Ribonuclease Inhibitor"/>
    <property type="match status" value="1"/>
</dbReference>
<dbReference type="GO" id="GO:0031462">
    <property type="term" value="C:Cul2-RING ubiquitin ligase complex"/>
    <property type="evidence" value="ECO:0007669"/>
    <property type="project" value="TreeGrafter"/>
</dbReference>
<evidence type="ECO:0000256" key="2">
    <source>
        <dbReference type="ARBA" id="ARBA00022614"/>
    </source>
</evidence>
<dbReference type="Proteomes" id="UP000265020">
    <property type="component" value="Unassembled WGS sequence"/>
</dbReference>
<reference evidence="9" key="1">
    <citation type="submission" date="2025-08" db="UniProtKB">
        <authorList>
            <consortium name="Ensembl"/>
        </authorList>
    </citation>
    <scope>IDENTIFICATION</scope>
</reference>
<dbReference type="InterPro" id="IPR055142">
    <property type="entry name" value="ZER1-like_C"/>
</dbReference>
<dbReference type="InterPro" id="IPR032675">
    <property type="entry name" value="LRR_dom_sf"/>
</dbReference>
<evidence type="ECO:0000313" key="10">
    <source>
        <dbReference type="Proteomes" id="UP000265020"/>
    </source>
</evidence>
<keyword evidence="4" id="KW-0833">Ubl conjugation pathway</keyword>
<dbReference type="SMART" id="SM00185">
    <property type="entry name" value="ARM"/>
    <property type="match status" value="3"/>
</dbReference>
<dbReference type="Pfam" id="PF25013">
    <property type="entry name" value="LRR_Zer-1"/>
    <property type="match status" value="1"/>
</dbReference>
<evidence type="ECO:0000256" key="4">
    <source>
        <dbReference type="ARBA" id="ARBA00022786"/>
    </source>
</evidence>
<dbReference type="Gene3D" id="1.25.10.10">
    <property type="entry name" value="Leucine-rich Repeat Variant"/>
    <property type="match status" value="1"/>
</dbReference>